<organism evidence="3 4">
    <name type="scientific">Corynebacterium anserum</name>
    <dbReference type="NCBI Taxonomy" id="2684406"/>
    <lineage>
        <taxon>Bacteria</taxon>
        <taxon>Bacillati</taxon>
        <taxon>Actinomycetota</taxon>
        <taxon>Actinomycetes</taxon>
        <taxon>Mycobacteriales</taxon>
        <taxon>Corynebacteriaceae</taxon>
        <taxon>Corynebacterium</taxon>
    </lineage>
</organism>
<proteinExistence type="predicted"/>
<dbReference type="EMBL" id="CP046883">
    <property type="protein sequence ID" value="QNH96173.1"/>
    <property type="molecule type" value="Genomic_DNA"/>
</dbReference>
<feature type="domain" description="M23ase beta-sheet core" evidence="2">
    <location>
        <begin position="144"/>
        <end position="241"/>
    </location>
</feature>
<dbReference type="KEGG" id="cans:GP473_05440"/>
<dbReference type="InterPro" id="IPR011055">
    <property type="entry name" value="Dup_hybrid_motif"/>
</dbReference>
<dbReference type="PANTHER" id="PTHR21666:SF270">
    <property type="entry name" value="MUREIN HYDROLASE ACTIVATOR ENVC"/>
    <property type="match status" value="1"/>
</dbReference>
<dbReference type="InterPro" id="IPR016047">
    <property type="entry name" value="M23ase_b-sheet_dom"/>
</dbReference>
<dbReference type="GO" id="GO:0004222">
    <property type="term" value="F:metalloendopeptidase activity"/>
    <property type="evidence" value="ECO:0007669"/>
    <property type="project" value="TreeGrafter"/>
</dbReference>
<dbReference type="Pfam" id="PF01551">
    <property type="entry name" value="Peptidase_M23"/>
    <property type="match status" value="1"/>
</dbReference>
<name>A0A7G7YNV3_9CORY</name>
<evidence type="ECO:0000313" key="3">
    <source>
        <dbReference type="EMBL" id="QNH96173.1"/>
    </source>
</evidence>
<gene>
    <name evidence="3" type="ORF">GP473_05440</name>
</gene>
<evidence type="ECO:0000313" key="4">
    <source>
        <dbReference type="Proteomes" id="UP000515275"/>
    </source>
</evidence>
<evidence type="ECO:0000256" key="1">
    <source>
        <dbReference type="SAM" id="MobiDB-lite"/>
    </source>
</evidence>
<dbReference type="CDD" id="cd12797">
    <property type="entry name" value="M23_peptidase"/>
    <property type="match status" value="1"/>
</dbReference>
<reference evidence="3 4" key="1">
    <citation type="submission" date="2019-12" db="EMBL/GenBank/DDBJ databases">
        <title>Corynebacterium sp. nov., isolated from feces of the Anser Albifrons in China.</title>
        <authorList>
            <person name="Liu Q."/>
        </authorList>
    </citation>
    <scope>NUCLEOTIDE SEQUENCE [LARGE SCALE GENOMIC DNA]</scope>
    <source>
        <strain evidence="3 4">23H37-10</strain>
    </source>
</reference>
<accession>A0A7G7YNV3</accession>
<sequence length="264" mass="28687">MKLPGLVKIVSYSVSAALLLVSPITLLARNDQSHISRESVAPRSLFRSDTGGAQDLTRLPHYDSAGTGTRPDCAAVETDSPPNYELAKFTVSAQNLVETENSQRGDLSRYSATHRLPITHERNVPPNNYVLREADIPERNWEPGHRGVDLKAQPGDPIYASRGGIIYFAGEVAGTPVVSILHSDGLRTTYEPITRTVSINQRISRGQLIGHLADTATLPKTARAEPGLSWGARDGDTYVNPMLLLGLPTIRLKSPNPEQRAHSG</sequence>
<evidence type="ECO:0000259" key="2">
    <source>
        <dbReference type="Pfam" id="PF01551"/>
    </source>
</evidence>
<protein>
    <submittedName>
        <fullName evidence="3">Peptidoglycan DD-metalloendopeptidase family protein</fullName>
    </submittedName>
</protein>
<dbReference type="Proteomes" id="UP000515275">
    <property type="component" value="Chromosome"/>
</dbReference>
<keyword evidence="4" id="KW-1185">Reference proteome</keyword>
<dbReference type="Gene3D" id="2.70.70.10">
    <property type="entry name" value="Glucose Permease (Domain IIA)"/>
    <property type="match status" value="1"/>
</dbReference>
<dbReference type="PANTHER" id="PTHR21666">
    <property type="entry name" value="PEPTIDASE-RELATED"/>
    <property type="match status" value="1"/>
</dbReference>
<dbReference type="InterPro" id="IPR050570">
    <property type="entry name" value="Cell_wall_metabolism_enzyme"/>
</dbReference>
<dbReference type="SUPFAM" id="SSF51261">
    <property type="entry name" value="Duplicated hybrid motif"/>
    <property type="match status" value="1"/>
</dbReference>
<feature type="region of interest" description="Disordered" evidence="1">
    <location>
        <begin position="46"/>
        <end position="69"/>
    </location>
</feature>
<dbReference type="AlphaFoldDB" id="A0A7G7YNV3"/>